<dbReference type="OrthoDB" id="118550at2759"/>
<gene>
    <name evidence="3" type="primary">11427268</name>
    <name evidence="2" type="ordered locus">MTR_5g076960</name>
</gene>
<reference evidence="2 4" key="1">
    <citation type="journal article" date="2011" name="Nature">
        <title>The Medicago genome provides insight into the evolution of rhizobial symbioses.</title>
        <authorList>
            <person name="Young N.D."/>
            <person name="Debelle F."/>
            <person name="Oldroyd G.E."/>
            <person name="Geurts R."/>
            <person name="Cannon S.B."/>
            <person name="Udvardi M.K."/>
            <person name="Benedito V.A."/>
            <person name="Mayer K.F."/>
            <person name="Gouzy J."/>
            <person name="Schoof H."/>
            <person name="Van de Peer Y."/>
            <person name="Proost S."/>
            <person name="Cook D.R."/>
            <person name="Meyers B.C."/>
            <person name="Spannagl M."/>
            <person name="Cheung F."/>
            <person name="De Mita S."/>
            <person name="Krishnakumar V."/>
            <person name="Gundlach H."/>
            <person name="Zhou S."/>
            <person name="Mudge J."/>
            <person name="Bharti A.K."/>
            <person name="Murray J.D."/>
            <person name="Naoumkina M.A."/>
            <person name="Rosen B."/>
            <person name="Silverstein K.A."/>
            <person name="Tang H."/>
            <person name="Rombauts S."/>
            <person name="Zhao P.X."/>
            <person name="Zhou P."/>
            <person name="Barbe V."/>
            <person name="Bardou P."/>
            <person name="Bechner M."/>
            <person name="Bellec A."/>
            <person name="Berger A."/>
            <person name="Berges H."/>
            <person name="Bidwell S."/>
            <person name="Bisseling T."/>
            <person name="Choisne N."/>
            <person name="Couloux A."/>
            <person name="Denny R."/>
            <person name="Deshpande S."/>
            <person name="Dai X."/>
            <person name="Doyle J.J."/>
            <person name="Dudez A.M."/>
            <person name="Farmer A.D."/>
            <person name="Fouteau S."/>
            <person name="Franken C."/>
            <person name="Gibelin C."/>
            <person name="Gish J."/>
            <person name="Goldstein S."/>
            <person name="Gonzalez A.J."/>
            <person name="Green P.J."/>
            <person name="Hallab A."/>
            <person name="Hartog M."/>
            <person name="Hua A."/>
            <person name="Humphray S.J."/>
            <person name="Jeong D.H."/>
            <person name="Jing Y."/>
            <person name="Jocker A."/>
            <person name="Kenton S.M."/>
            <person name="Kim D.J."/>
            <person name="Klee K."/>
            <person name="Lai H."/>
            <person name="Lang C."/>
            <person name="Lin S."/>
            <person name="Macmil S.L."/>
            <person name="Magdelenat G."/>
            <person name="Matthews L."/>
            <person name="McCorrison J."/>
            <person name="Monaghan E.L."/>
            <person name="Mun J.H."/>
            <person name="Najar F.Z."/>
            <person name="Nicholson C."/>
            <person name="Noirot C."/>
            <person name="O'Bleness M."/>
            <person name="Paule C.R."/>
            <person name="Poulain J."/>
            <person name="Prion F."/>
            <person name="Qin B."/>
            <person name="Qu C."/>
            <person name="Retzel E.F."/>
            <person name="Riddle C."/>
            <person name="Sallet E."/>
            <person name="Samain S."/>
            <person name="Samson N."/>
            <person name="Sanders I."/>
            <person name="Saurat O."/>
            <person name="Scarpelli C."/>
            <person name="Schiex T."/>
            <person name="Segurens B."/>
            <person name="Severin A.J."/>
            <person name="Sherrier D.J."/>
            <person name="Shi R."/>
            <person name="Sims S."/>
            <person name="Singer S.R."/>
            <person name="Sinharoy S."/>
            <person name="Sterck L."/>
            <person name="Viollet A."/>
            <person name="Wang B.B."/>
            <person name="Wang K."/>
            <person name="Wang M."/>
            <person name="Wang X."/>
            <person name="Warfsmann J."/>
            <person name="Weissenbach J."/>
            <person name="White D.D."/>
            <person name="White J.D."/>
            <person name="Wiley G.B."/>
            <person name="Wincker P."/>
            <person name="Xing Y."/>
            <person name="Yang L."/>
            <person name="Yao Z."/>
            <person name="Ying F."/>
            <person name="Zhai J."/>
            <person name="Zhou L."/>
            <person name="Zuber A."/>
            <person name="Denarie J."/>
            <person name="Dixon R.A."/>
            <person name="May G.D."/>
            <person name="Schwartz D.C."/>
            <person name="Rogers J."/>
            <person name="Quetier F."/>
            <person name="Town C.D."/>
            <person name="Roe B.A."/>
        </authorList>
    </citation>
    <scope>NUCLEOTIDE SEQUENCE [LARGE SCALE GENOMIC DNA]</scope>
    <source>
        <strain evidence="2">A17</strain>
        <strain evidence="3 4">cv. Jemalong A17</strain>
    </source>
</reference>
<name>A0A072UFL2_MEDTR</name>
<dbReference type="EnsemblPlants" id="KEH28226">
    <property type="protein sequence ID" value="KEH28226"/>
    <property type="gene ID" value="MTR_5g076960"/>
</dbReference>
<organism evidence="2 4">
    <name type="scientific">Medicago truncatula</name>
    <name type="common">Barrel medic</name>
    <name type="synonym">Medicago tribuloides</name>
    <dbReference type="NCBI Taxonomy" id="3880"/>
    <lineage>
        <taxon>Eukaryota</taxon>
        <taxon>Viridiplantae</taxon>
        <taxon>Streptophyta</taxon>
        <taxon>Embryophyta</taxon>
        <taxon>Tracheophyta</taxon>
        <taxon>Spermatophyta</taxon>
        <taxon>Magnoliopsida</taxon>
        <taxon>eudicotyledons</taxon>
        <taxon>Gunneridae</taxon>
        <taxon>Pentapetalae</taxon>
        <taxon>rosids</taxon>
        <taxon>fabids</taxon>
        <taxon>Fabales</taxon>
        <taxon>Fabaceae</taxon>
        <taxon>Papilionoideae</taxon>
        <taxon>50 kb inversion clade</taxon>
        <taxon>NPAAA clade</taxon>
        <taxon>Hologalegina</taxon>
        <taxon>IRL clade</taxon>
        <taxon>Trifolieae</taxon>
        <taxon>Medicago</taxon>
    </lineage>
</organism>
<feature type="region of interest" description="Disordered" evidence="1">
    <location>
        <begin position="213"/>
        <end position="260"/>
    </location>
</feature>
<dbReference type="AlphaFoldDB" id="A0A072UFL2"/>
<feature type="compositionally biased region" description="Basic and acidic residues" evidence="1">
    <location>
        <begin position="213"/>
        <end position="234"/>
    </location>
</feature>
<evidence type="ECO:0000313" key="3">
    <source>
        <dbReference type="EnsemblPlants" id="KEH28226"/>
    </source>
</evidence>
<evidence type="ECO:0000313" key="2">
    <source>
        <dbReference type="EMBL" id="KEH28226.1"/>
    </source>
</evidence>
<sequence length="319" mass="35269">MVETIEIPPPRPKRKPIHPYPRKLVEIPKNEISNLEQPLRSNSLVSLDFGQENNSPKSVLSAVASETLGFSDSDTPAGSLSPVSSISAVHTSRFPLLESKSSSSEEDLSQQIDELNGGSTHDVQPLMKLELFPKECVATNEVAAEESPCRTLKLFGTTLLVKDTCKSSLTSTDASEPIPATQQLQRGCSDISLATVVPWWTISDNSAFKPLHTEPEGKHLHSNHGECEDKEIQKEGSSCVGSNSTSSISDEESNERLDDQAKSDNVNYFVGHTTLNETVRLRTFGKGFVPYKRCMAERERQCSTVTDERREHQRMRLSL</sequence>
<reference evidence="3" key="3">
    <citation type="submission" date="2015-04" db="UniProtKB">
        <authorList>
            <consortium name="EnsemblPlants"/>
        </authorList>
    </citation>
    <scope>IDENTIFICATION</scope>
    <source>
        <strain evidence="3">cv. Jemalong A17</strain>
    </source>
</reference>
<reference evidence="2 4" key="2">
    <citation type="journal article" date="2014" name="BMC Genomics">
        <title>An improved genome release (version Mt4.0) for the model legume Medicago truncatula.</title>
        <authorList>
            <person name="Tang H."/>
            <person name="Krishnakumar V."/>
            <person name="Bidwell S."/>
            <person name="Rosen B."/>
            <person name="Chan A."/>
            <person name="Zhou S."/>
            <person name="Gentzbittel L."/>
            <person name="Childs K.L."/>
            <person name="Yandell M."/>
            <person name="Gundlach H."/>
            <person name="Mayer K.F."/>
            <person name="Schwartz D.C."/>
            <person name="Town C.D."/>
        </authorList>
    </citation>
    <scope>GENOME REANNOTATION</scope>
    <source>
        <strain evidence="2">A17</strain>
        <strain evidence="3 4">cv. Jemalong A17</strain>
    </source>
</reference>
<protein>
    <submittedName>
        <fullName evidence="2">Myb transcription factor</fullName>
    </submittedName>
</protein>
<evidence type="ECO:0000313" key="4">
    <source>
        <dbReference type="Proteomes" id="UP000002051"/>
    </source>
</evidence>
<proteinExistence type="predicted"/>
<evidence type="ECO:0000256" key="1">
    <source>
        <dbReference type="SAM" id="MobiDB-lite"/>
    </source>
</evidence>
<dbReference type="Proteomes" id="UP000002051">
    <property type="component" value="Chromosome 5"/>
</dbReference>
<dbReference type="ExpressionAtlas" id="A0A072UFL2">
    <property type="expression patterns" value="differential"/>
</dbReference>
<keyword evidence="4" id="KW-1185">Reference proteome</keyword>
<feature type="compositionally biased region" description="Low complexity" evidence="1">
    <location>
        <begin position="237"/>
        <end position="248"/>
    </location>
</feature>
<accession>A0A072UFL2</accession>
<dbReference type="EMBL" id="CM001221">
    <property type="protein sequence ID" value="KEH28226.1"/>
    <property type="molecule type" value="Genomic_DNA"/>
</dbReference>